<evidence type="ECO:0000313" key="1">
    <source>
        <dbReference type="EMBL" id="MBP2478057.1"/>
    </source>
</evidence>
<gene>
    <name evidence="1" type="ORF">JOF53_006929</name>
</gene>
<dbReference type="EMBL" id="JAGIOO010000001">
    <property type="protein sequence ID" value="MBP2478057.1"/>
    <property type="molecule type" value="Genomic_DNA"/>
</dbReference>
<protein>
    <submittedName>
        <fullName evidence="1">Uncharacterized protein</fullName>
    </submittedName>
</protein>
<name>A0ABS5ANB6_9PSEU</name>
<proteinExistence type="predicted"/>
<dbReference type="Proteomes" id="UP001519363">
    <property type="component" value="Unassembled WGS sequence"/>
</dbReference>
<sequence>MTGDIGEIGDVGGTVITAPSGPTQTGDGQQIFAEISAATVEQHFTQVTVHGLLTTGDGHELRRRWLSAELLGWLRERFVEPRGFGEVVTRLAQHHVVFVAGADGSGRRTAAVLALTGRAEVRVRELSAGTERLFDPDGFEAGERVLLDLSTVDPPAVAEADQLLRTLVSRARELGCRLAVVLPEGGAAVLDTWLARSVAVVALTGEQRHRLLARHLPEVGPAELADERLRPVLHHPARELSRLADLVLAAQRRTRGFAAALELALAAYRDYAEELAKEFRDHPEPRWRALVLAAALLEGARPEAVHHACEQLLANTGPLVDEPHRLAGRALGDRLAEVGADVRHDRVTFTRLAYGHAVLGHVWREHPGLRPELTRWVERVPRLPRTRLGAADRLRLAERFTELALATGEDADLRVLSRLWAESSDPRVVPLALTVLRLAVFDPGAGARFRQMLYDWSTRTTSPPNLARVLIATCLQVLREPYPELAVVRLQNLVAHQDPEVVAEAVRALAELAVDTGTRLSLLTRVVKALANGHAVAGNTLAFTALTAPPALFDGAGALWAVPGVPGLLCEGWLGLFRQGPTEEVEVAVRAWLRLVEEPSVDEHWVVDKLRLLVRACAGEVRYQAVLRRVTVGWTEDPDEEVDVAQREWVLGVIDGLIEYAMEEQDDD</sequence>
<evidence type="ECO:0000313" key="2">
    <source>
        <dbReference type="Proteomes" id="UP001519363"/>
    </source>
</evidence>
<accession>A0ABS5ANB6</accession>
<reference evidence="1 2" key="1">
    <citation type="submission" date="2021-03" db="EMBL/GenBank/DDBJ databases">
        <title>Sequencing the genomes of 1000 actinobacteria strains.</title>
        <authorList>
            <person name="Klenk H.-P."/>
        </authorList>
    </citation>
    <scope>NUCLEOTIDE SEQUENCE [LARGE SCALE GENOMIC DNA]</scope>
    <source>
        <strain evidence="1 2">DSM 44580</strain>
    </source>
</reference>
<comment type="caution">
    <text evidence="1">The sequence shown here is derived from an EMBL/GenBank/DDBJ whole genome shotgun (WGS) entry which is preliminary data.</text>
</comment>
<dbReference type="RefSeq" id="WP_086789707.1">
    <property type="nucleotide sequence ID" value="NZ_JAGIOO010000001.1"/>
</dbReference>
<keyword evidence="2" id="KW-1185">Reference proteome</keyword>
<organism evidence="1 2">
    <name type="scientific">Crossiella equi</name>
    <dbReference type="NCBI Taxonomy" id="130796"/>
    <lineage>
        <taxon>Bacteria</taxon>
        <taxon>Bacillati</taxon>
        <taxon>Actinomycetota</taxon>
        <taxon>Actinomycetes</taxon>
        <taxon>Pseudonocardiales</taxon>
        <taxon>Pseudonocardiaceae</taxon>
        <taxon>Crossiella</taxon>
    </lineage>
</organism>